<evidence type="ECO:0000256" key="1">
    <source>
        <dbReference type="SAM" id="MobiDB-lite"/>
    </source>
</evidence>
<dbReference type="CDD" id="cd00093">
    <property type="entry name" value="HTH_XRE"/>
    <property type="match status" value="1"/>
</dbReference>
<dbReference type="InterPro" id="IPR010982">
    <property type="entry name" value="Lambda_DNA-bd_dom_sf"/>
</dbReference>
<feature type="domain" description="HTH cro/C1-type" evidence="2">
    <location>
        <begin position="47"/>
        <end position="94"/>
    </location>
</feature>
<dbReference type="PROSITE" id="PS50943">
    <property type="entry name" value="HTH_CROC1"/>
    <property type="match status" value="1"/>
</dbReference>
<dbReference type="Gene3D" id="3.30.450.180">
    <property type="match status" value="1"/>
</dbReference>
<evidence type="ECO:0000313" key="3">
    <source>
        <dbReference type="EMBL" id="MDV7216904.1"/>
    </source>
</evidence>
<dbReference type="EMBL" id="JAWMAJ010000035">
    <property type="protein sequence ID" value="MDV7216904.1"/>
    <property type="molecule type" value="Genomic_DNA"/>
</dbReference>
<dbReference type="RefSeq" id="WP_317771358.1">
    <property type="nucleotide sequence ID" value="NZ_JAWMAJ010000035.1"/>
</dbReference>
<dbReference type="Pfam" id="PF13560">
    <property type="entry name" value="HTH_31"/>
    <property type="match status" value="1"/>
</dbReference>
<reference evidence="3 4" key="1">
    <citation type="submission" date="2023-10" db="EMBL/GenBank/DDBJ databases">
        <title>Characterization of rhizosphere-enriched actinobacteria from wheat plants lab-grown on chernevaya soil.</title>
        <authorList>
            <person name="Tikhonova E.N."/>
            <person name="Konopkin A."/>
            <person name="Kravchenko I.K."/>
        </authorList>
    </citation>
    <scope>NUCLEOTIDE SEQUENCE [LARGE SCALE GENOMIC DNA]</scope>
    <source>
        <strain evidence="3 4">RR29</strain>
    </source>
</reference>
<dbReference type="PANTHER" id="PTHR35010">
    <property type="entry name" value="BLL4672 PROTEIN-RELATED"/>
    <property type="match status" value="1"/>
</dbReference>
<protein>
    <submittedName>
        <fullName evidence="3">Helix-turn-helix transcriptional regulator</fullName>
    </submittedName>
</protein>
<evidence type="ECO:0000313" key="4">
    <source>
        <dbReference type="Proteomes" id="UP001187346"/>
    </source>
</evidence>
<dbReference type="PANTHER" id="PTHR35010:SF2">
    <property type="entry name" value="BLL4672 PROTEIN"/>
    <property type="match status" value="1"/>
</dbReference>
<keyword evidence="4" id="KW-1185">Reference proteome</keyword>
<name>A0ABU4F8J2_9ACTN</name>
<gene>
    <name evidence="3" type="ORF">R5A26_13215</name>
</gene>
<organism evidence="3 4">
    <name type="scientific">Streptomyces prunicolor</name>
    <dbReference type="NCBI Taxonomy" id="67348"/>
    <lineage>
        <taxon>Bacteria</taxon>
        <taxon>Bacillati</taxon>
        <taxon>Actinomycetota</taxon>
        <taxon>Actinomycetes</taxon>
        <taxon>Kitasatosporales</taxon>
        <taxon>Streptomycetaceae</taxon>
        <taxon>Streptomyces</taxon>
    </lineage>
</organism>
<dbReference type="SUPFAM" id="SSF47413">
    <property type="entry name" value="lambda repressor-like DNA-binding domains"/>
    <property type="match status" value="1"/>
</dbReference>
<evidence type="ECO:0000259" key="2">
    <source>
        <dbReference type="PROSITE" id="PS50943"/>
    </source>
</evidence>
<dbReference type="InterPro" id="IPR001387">
    <property type="entry name" value="Cro/C1-type_HTH"/>
</dbReference>
<dbReference type="Proteomes" id="UP001187346">
    <property type="component" value="Unassembled WGS sequence"/>
</dbReference>
<dbReference type="Pfam" id="PF17765">
    <property type="entry name" value="MLTR_LBD"/>
    <property type="match status" value="1"/>
</dbReference>
<feature type="region of interest" description="Disordered" evidence="1">
    <location>
        <begin position="292"/>
        <end position="312"/>
    </location>
</feature>
<dbReference type="InterPro" id="IPR041413">
    <property type="entry name" value="MLTR_LBD"/>
</dbReference>
<proteinExistence type="predicted"/>
<accession>A0ABU4F8J2</accession>
<comment type="caution">
    <text evidence="3">The sequence shown here is derived from an EMBL/GenBank/DDBJ whole genome shotgun (WGS) entry which is preliminary data.</text>
</comment>
<sequence length="312" mass="33395">MADVAGMADMADMAAMNHFGMTLRGWRERMSPQDSGLTVGGERRISGLRREELAGLAGISVDYVMLLEQGRARNPSVQVVTALARALRLDPSERDHLFRCAGLVPPSVGKVSREIPLSARRLVRQLGDVPAAVFAADWTILGWNGMWTAAIGDPRAYGWDERSLVAGTFPASGSRGPAPIAAWPIRPGKGIEAQEEDLVADLRVTAAAHPHDARLASLVERILRSNPRFARLWSNGTVGPYAGDHVTIEHPLVGDIALDIDTLIPAGTDLRILTCATAAETTATEKLAALRASCPPPRDGLTHPDPETSDQG</sequence>
<dbReference type="Gene3D" id="1.10.260.40">
    <property type="entry name" value="lambda repressor-like DNA-binding domains"/>
    <property type="match status" value="1"/>
</dbReference>
<dbReference type="SMART" id="SM00530">
    <property type="entry name" value="HTH_XRE"/>
    <property type="match status" value="1"/>
</dbReference>